<evidence type="ECO:0008006" key="3">
    <source>
        <dbReference type="Google" id="ProtNLM"/>
    </source>
</evidence>
<comment type="caution">
    <text evidence="1">The sequence shown here is derived from an EMBL/GenBank/DDBJ whole genome shotgun (WGS) entry which is preliminary data.</text>
</comment>
<evidence type="ECO:0000313" key="1">
    <source>
        <dbReference type="EMBL" id="KAK8837079.1"/>
    </source>
</evidence>
<dbReference type="Proteomes" id="UP001470230">
    <property type="component" value="Unassembled WGS sequence"/>
</dbReference>
<dbReference type="PANTHER" id="PTHR47457">
    <property type="entry name" value="OS05G0345500 PROTEIN"/>
    <property type="match status" value="1"/>
</dbReference>
<organism evidence="1 2">
    <name type="scientific">Tritrichomonas musculus</name>
    <dbReference type="NCBI Taxonomy" id="1915356"/>
    <lineage>
        <taxon>Eukaryota</taxon>
        <taxon>Metamonada</taxon>
        <taxon>Parabasalia</taxon>
        <taxon>Tritrichomonadida</taxon>
        <taxon>Tritrichomonadidae</taxon>
        <taxon>Tritrichomonas</taxon>
    </lineage>
</organism>
<sequence>MNQTIKLQDSSILHVPLDKYPKDFLFIVNGEEYHTSFIFADLLSPKISKIHYSDPTMSTYLINTETKGDFNRFINLQNFKELNLNENDLPFFSEIIQELETDSFNIEIPTPKLTIDNIFEQFNKHFLSPLFYSKQYESEIDFISSNFPEILKQHKQNLSNLPIEVLQDIFQNNNLQLDTEDELLEFINEVYKQGTETSILYSYVYFSNVEINSIDTFLNIFNICDLTSEVWNSISNRLRREIVKNEELKVKRYRKGQKSKSKDKKREEFLSFPYLNREFEGILNSFKSNIDSEVKPTSSSSFDGTPSYILSDDTSYLGTSNKPNSWVCFEFVKRRIIPTHYTIRSIYYSSYHLRSWIVEGSEDGREWEKLDEQKDCSLLNGANIVHTFPVSNNEEHEFKFIRISTSGKNWGNTDALYMSRIEFYGQISQ</sequence>
<dbReference type="Gene3D" id="2.60.120.260">
    <property type="entry name" value="Galactose-binding domain-like"/>
    <property type="match status" value="1"/>
</dbReference>
<dbReference type="SUPFAM" id="SSF49785">
    <property type="entry name" value="Galactose-binding domain-like"/>
    <property type="match status" value="1"/>
</dbReference>
<gene>
    <name evidence="1" type="ORF">M9Y10_037129</name>
</gene>
<dbReference type="InterPro" id="IPR008979">
    <property type="entry name" value="Galactose-bd-like_sf"/>
</dbReference>
<name>A0ABR2GT27_9EUKA</name>
<proteinExistence type="predicted"/>
<dbReference type="EMBL" id="JAPFFF010000062">
    <property type="protein sequence ID" value="KAK8837079.1"/>
    <property type="molecule type" value="Genomic_DNA"/>
</dbReference>
<evidence type="ECO:0000313" key="2">
    <source>
        <dbReference type="Proteomes" id="UP001470230"/>
    </source>
</evidence>
<protein>
    <recommendedName>
        <fullName evidence="3">F5/8 type C domain-containing protein</fullName>
    </recommendedName>
</protein>
<accession>A0ABR2GT27</accession>
<dbReference type="PANTHER" id="PTHR47457:SF1">
    <property type="entry name" value="BTB DOMAIN-CONTAINING PROTEIN-RELATED"/>
    <property type="match status" value="1"/>
</dbReference>
<keyword evidence="2" id="KW-1185">Reference proteome</keyword>
<reference evidence="1 2" key="1">
    <citation type="submission" date="2024-04" db="EMBL/GenBank/DDBJ databases">
        <title>Tritrichomonas musculus Genome.</title>
        <authorList>
            <person name="Alves-Ferreira E."/>
            <person name="Grigg M."/>
            <person name="Lorenzi H."/>
            <person name="Galac M."/>
        </authorList>
    </citation>
    <scope>NUCLEOTIDE SEQUENCE [LARGE SCALE GENOMIC DNA]</scope>
    <source>
        <strain evidence="1 2">EAF2021</strain>
    </source>
</reference>